<reference evidence="6" key="2">
    <citation type="submission" date="2021-08" db="EMBL/GenBank/DDBJ databases">
        <authorList>
            <person name="Tani A."/>
            <person name="Ola A."/>
            <person name="Ogura Y."/>
            <person name="Katsura K."/>
            <person name="Hayashi T."/>
        </authorList>
    </citation>
    <scope>NUCLEOTIDE SEQUENCE</scope>
    <source>
        <strain evidence="6">KCTC 52305</strain>
    </source>
</reference>
<dbReference type="RefSeq" id="WP_128562576.1">
    <property type="nucleotide sequence ID" value="NZ_BPQH01000039.1"/>
</dbReference>
<name>A0ABQ4RAP3_9HYPH</name>
<keyword evidence="7" id="KW-1185">Reference proteome</keyword>
<dbReference type="SMART" id="SM00342">
    <property type="entry name" value="HTH_ARAC"/>
    <property type="match status" value="1"/>
</dbReference>
<evidence type="ECO:0000256" key="3">
    <source>
        <dbReference type="ARBA" id="ARBA00023163"/>
    </source>
</evidence>
<proteinExistence type="predicted"/>
<feature type="region of interest" description="Disordered" evidence="4">
    <location>
        <begin position="351"/>
        <end position="380"/>
    </location>
</feature>
<evidence type="ECO:0000313" key="6">
    <source>
        <dbReference type="EMBL" id="GJD53854.1"/>
    </source>
</evidence>
<evidence type="ECO:0000259" key="5">
    <source>
        <dbReference type="PROSITE" id="PS01124"/>
    </source>
</evidence>
<dbReference type="Pfam" id="PF12625">
    <property type="entry name" value="Arabinose_bd"/>
    <property type="match status" value="1"/>
</dbReference>
<gene>
    <name evidence="6" type="primary">rhaR_9</name>
    <name evidence="6" type="ORF">OPKNFCMD_6633</name>
</gene>
<dbReference type="InterPro" id="IPR032687">
    <property type="entry name" value="AraC-type_N"/>
</dbReference>
<dbReference type="Pfam" id="PF12833">
    <property type="entry name" value="HTH_18"/>
    <property type="match status" value="1"/>
</dbReference>
<dbReference type="PANTHER" id="PTHR47894:SF4">
    <property type="entry name" value="HTH-TYPE TRANSCRIPTIONAL REGULATOR GADX"/>
    <property type="match status" value="1"/>
</dbReference>
<evidence type="ECO:0000256" key="2">
    <source>
        <dbReference type="ARBA" id="ARBA00023125"/>
    </source>
</evidence>
<evidence type="ECO:0000313" key="7">
    <source>
        <dbReference type="Proteomes" id="UP001055167"/>
    </source>
</evidence>
<reference evidence="6" key="1">
    <citation type="journal article" date="2021" name="Front. Microbiol.">
        <title>Comprehensive Comparative Genomics and Phenotyping of Methylobacterium Species.</title>
        <authorList>
            <person name="Alessa O."/>
            <person name="Ogura Y."/>
            <person name="Fujitani Y."/>
            <person name="Takami H."/>
            <person name="Hayashi T."/>
            <person name="Sahin N."/>
            <person name="Tani A."/>
        </authorList>
    </citation>
    <scope>NUCLEOTIDE SEQUENCE</scope>
    <source>
        <strain evidence="6">KCTC 52305</strain>
    </source>
</reference>
<dbReference type="EMBL" id="BPQH01000039">
    <property type="protein sequence ID" value="GJD53854.1"/>
    <property type="molecule type" value="Genomic_DNA"/>
</dbReference>
<keyword evidence="2" id="KW-0238">DNA-binding</keyword>
<accession>A0ABQ4RAP3</accession>
<dbReference type="SUPFAM" id="SSF46689">
    <property type="entry name" value="Homeodomain-like"/>
    <property type="match status" value="1"/>
</dbReference>
<dbReference type="Proteomes" id="UP001055167">
    <property type="component" value="Unassembled WGS sequence"/>
</dbReference>
<dbReference type="PROSITE" id="PS01124">
    <property type="entry name" value="HTH_ARAC_FAMILY_2"/>
    <property type="match status" value="1"/>
</dbReference>
<dbReference type="InterPro" id="IPR009057">
    <property type="entry name" value="Homeodomain-like_sf"/>
</dbReference>
<organism evidence="6 7">
    <name type="scientific">Methylobacterium crusticola</name>
    <dbReference type="NCBI Taxonomy" id="1697972"/>
    <lineage>
        <taxon>Bacteria</taxon>
        <taxon>Pseudomonadati</taxon>
        <taxon>Pseudomonadota</taxon>
        <taxon>Alphaproteobacteria</taxon>
        <taxon>Hyphomicrobiales</taxon>
        <taxon>Methylobacteriaceae</taxon>
        <taxon>Methylobacterium</taxon>
    </lineage>
</organism>
<evidence type="ECO:0000256" key="1">
    <source>
        <dbReference type="ARBA" id="ARBA00023015"/>
    </source>
</evidence>
<feature type="domain" description="HTH araC/xylS-type" evidence="5">
    <location>
        <begin position="256"/>
        <end position="358"/>
    </location>
</feature>
<keyword evidence="1" id="KW-0805">Transcription regulation</keyword>
<keyword evidence="3" id="KW-0804">Transcription</keyword>
<dbReference type="PANTHER" id="PTHR47894">
    <property type="entry name" value="HTH-TYPE TRANSCRIPTIONAL REGULATOR GADX"/>
    <property type="match status" value="1"/>
</dbReference>
<evidence type="ECO:0000256" key="4">
    <source>
        <dbReference type="SAM" id="MobiDB-lite"/>
    </source>
</evidence>
<protein>
    <submittedName>
        <fullName evidence="6">HTH-type transcriptional activator RhaR</fullName>
    </submittedName>
</protein>
<comment type="caution">
    <text evidence="6">The sequence shown here is derived from an EMBL/GenBank/DDBJ whole genome shotgun (WGS) entry which is preliminary data.</text>
</comment>
<sequence length="380" mass="42239">MPSSDSPEHSQSTRLAEIDKIPCRLVHPIPLGFVHFCAVQAIHEILIERDVDPKFIFQKAGISTQFWENFDVVPLTVLGRLTALAADHTRCSHFGLLVGQRATLASLGVIGALMRNSETVGDALRALVRHHGILNRGAVVEMLSGDHIVAVSYVPYEPDAEGAALHCERALAALTKVLWSLCGSDWTPEAVLLPRLQPPDTTPYTGFFRAPVQFEQETATLLLPSWLLTRSIEGAEPRVRTVVERRIRQIEDEYPPDLIDEIRRRMRTAGIRMWTNAKQVARQMEINRRTLSRRLKAEGTSFRLVASQLRLGIAKQLLADTNMSLALISAALEFSEPAAFTHAFRRWTGTTPSAWRKERRPDHATPGPSAAWGGSGVADR</sequence>
<dbReference type="Gene3D" id="1.10.10.60">
    <property type="entry name" value="Homeodomain-like"/>
    <property type="match status" value="1"/>
</dbReference>
<dbReference type="InterPro" id="IPR018060">
    <property type="entry name" value="HTH_AraC"/>
</dbReference>